<dbReference type="PANTHER" id="PTHR47027">
    <property type="entry name" value="REVERSE TRANSCRIPTASE DOMAIN-CONTAINING PROTEIN"/>
    <property type="match status" value="1"/>
</dbReference>
<dbReference type="PANTHER" id="PTHR47027:SF20">
    <property type="entry name" value="REVERSE TRANSCRIPTASE-LIKE PROTEIN WITH RNA-DIRECTED DNA POLYMERASE DOMAIN"/>
    <property type="match status" value="1"/>
</dbReference>
<protein>
    <recommendedName>
        <fullName evidence="1">Reverse transcriptase domain-containing protein</fullName>
    </recommendedName>
</protein>
<evidence type="ECO:0000313" key="3">
    <source>
        <dbReference type="Proteomes" id="UP001633002"/>
    </source>
</evidence>
<dbReference type="EMBL" id="JBJQOH010000005">
    <property type="protein sequence ID" value="KAL3686389.1"/>
    <property type="molecule type" value="Genomic_DNA"/>
</dbReference>
<gene>
    <name evidence="2" type="ORF">R1sor_008963</name>
</gene>
<dbReference type="PROSITE" id="PS50878">
    <property type="entry name" value="RT_POL"/>
    <property type="match status" value="1"/>
</dbReference>
<dbReference type="InterPro" id="IPR043502">
    <property type="entry name" value="DNA/RNA_pol_sf"/>
</dbReference>
<dbReference type="InterPro" id="IPR000477">
    <property type="entry name" value="RT_dom"/>
</dbReference>
<dbReference type="Pfam" id="PF00078">
    <property type="entry name" value="RVT_1"/>
    <property type="match status" value="1"/>
</dbReference>
<dbReference type="SUPFAM" id="SSF56672">
    <property type="entry name" value="DNA/RNA polymerases"/>
    <property type="match status" value="1"/>
</dbReference>
<comment type="caution">
    <text evidence="2">The sequence shown here is derived from an EMBL/GenBank/DDBJ whole genome shotgun (WGS) entry which is preliminary data.</text>
</comment>
<keyword evidence="3" id="KW-1185">Reference proteome</keyword>
<organism evidence="2 3">
    <name type="scientific">Riccia sorocarpa</name>
    <dbReference type="NCBI Taxonomy" id="122646"/>
    <lineage>
        <taxon>Eukaryota</taxon>
        <taxon>Viridiplantae</taxon>
        <taxon>Streptophyta</taxon>
        <taxon>Embryophyta</taxon>
        <taxon>Marchantiophyta</taxon>
        <taxon>Marchantiopsida</taxon>
        <taxon>Marchantiidae</taxon>
        <taxon>Marchantiales</taxon>
        <taxon>Ricciaceae</taxon>
        <taxon>Riccia</taxon>
    </lineage>
</organism>
<proteinExistence type="predicted"/>
<sequence>MAETYPASEIQPEVLWSGYESEPVTDQDPFFVRTLIFADDIVILARSEAELRGLIARLETFCSETGLEVNMSKTRWMRFGEMPGDPFVFQGAPIDETLVYKYLGVEITRDLRWTSCFKARTASGLKTLYSMLNKCEAANLLAWSLRRNLFDALVKPVLLYNVQTWGPTLSRTNWRKVEGIHKKYLQEELGVREQTPYVLMLAETGRIPLEIEGLLLTLQYVQRLQVQDSFASRARVLTYAKGWQADVHRWASYWNIPEQIWGNADLRDKVIEQVVAKLWRDRSSRQSYYICDITPLLPYGEKPFLRSNIPRRLRQTIARFRTSSGIWNLEFLMP</sequence>
<name>A0ABD3HAG2_9MARC</name>
<evidence type="ECO:0000313" key="2">
    <source>
        <dbReference type="EMBL" id="KAL3686389.1"/>
    </source>
</evidence>
<feature type="domain" description="Reverse transcriptase" evidence="1">
    <location>
        <begin position="1"/>
        <end position="94"/>
    </location>
</feature>
<reference evidence="2 3" key="1">
    <citation type="submission" date="2024-09" db="EMBL/GenBank/DDBJ databases">
        <title>Chromosome-scale assembly of Riccia sorocarpa.</title>
        <authorList>
            <person name="Paukszto L."/>
        </authorList>
    </citation>
    <scope>NUCLEOTIDE SEQUENCE [LARGE SCALE GENOMIC DNA]</scope>
    <source>
        <strain evidence="2">LP-2024</strain>
        <tissue evidence="2">Aerial parts of the thallus</tissue>
    </source>
</reference>
<accession>A0ABD3HAG2</accession>
<dbReference type="AlphaFoldDB" id="A0ABD3HAG2"/>
<evidence type="ECO:0000259" key="1">
    <source>
        <dbReference type="PROSITE" id="PS50878"/>
    </source>
</evidence>
<dbReference type="Proteomes" id="UP001633002">
    <property type="component" value="Unassembled WGS sequence"/>
</dbReference>